<evidence type="ECO:0000313" key="2">
    <source>
        <dbReference type="Proteomes" id="UP001163603"/>
    </source>
</evidence>
<gene>
    <name evidence="1" type="ORF">Pint_26419</name>
</gene>
<organism evidence="1 2">
    <name type="scientific">Pistacia integerrima</name>
    <dbReference type="NCBI Taxonomy" id="434235"/>
    <lineage>
        <taxon>Eukaryota</taxon>
        <taxon>Viridiplantae</taxon>
        <taxon>Streptophyta</taxon>
        <taxon>Embryophyta</taxon>
        <taxon>Tracheophyta</taxon>
        <taxon>Spermatophyta</taxon>
        <taxon>Magnoliopsida</taxon>
        <taxon>eudicotyledons</taxon>
        <taxon>Gunneridae</taxon>
        <taxon>Pentapetalae</taxon>
        <taxon>rosids</taxon>
        <taxon>malvids</taxon>
        <taxon>Sapindales</taxon>
        <taxon>Anacardiaceae</taxon>
        <taxon>Pistacia</taxon>
    </lineage>
</organism>
<sequence length="316" mass="34861">MCVNHIISYLVLNTPKLTMADTKVKLKLLVDKEAKIVLFAEAGKEFADFLFYLLSLPAGTIVRLLEKKNMVGCLGNLYESIEHLNETYIQPNQNKSSLLNPKSPVYSTDMPLLLSDHELKTRNVYKCPYDDSYVAETPNVVCPQCGRKMTTEVPYVNASSNPAGKSTTVAAERGFVKAVVTYMVMDNLELKPMSTISSITMLNRFHVKDVRSLEEKVVDFGVEEGLKLLKASLECKNVLTTGSVGTLELAILCCQEALGVPPEVSCINPSSALSLHSSSNRLLISSVLDRMLTSNLIARGVKFWKQEGAELCREAS</sequence>
<evidence type="ECO:0000313" key="1">
    <source>
        <dbReference type="EMBL" id="KAJ0035211.1"/>
    </source>
</evidence>
<protein>
    <submittedName>
        <fullName evidence="1">Uncharacterized protein</fullName>
    </submittedName>
</protein>
<accession>A0ACC0YEF3</accession>
<keyword evidence="2" id="KW-1185">Reference proteome</keyword>
<comment type="caution">
    <text evidence="1">The sequence shown here is derived from an EMBL/GenBank/DDBJ whole genome shotgun (WGS) entry which is preliminary data.</text>
</comment>
<name>A0ACC0YEF3_9ROSI</name>
<reference evidence="2" key="1">
    <citation type="journal article" date="2023" name="G3 (Bethesda)">
        <title>Genome assembly and association tests identify interacting loci associated with vigor, precocity, and sex in interspecific pistachio rootstocks.</title>
        <authorList>
            <person name="Palmer W."/>
            <person name="Jacygrad E."/>
            <person name="Sagayaradj S."/>
            <person name="Cavanaugh K."/>
            <person name="Han R."/>
            <person name="Bertier L."/>
            <person name="Beede B."/>
            <person name="Kafkas S."/>
            <person name="Golino D."/>
            <person name="Preece J."/>
            <person name="Michelmore R."/>
        </authorList>
    </citation>
    <scope>NUCLEOTIDE SEQUENCE [LARGE SCALE GENOMIC DNA]</scope>
</reference>
<proteinExistence type="predicted"/>
<dbReference type="EMBL" id="CM047742">
    <property type="protein sequence ID" value="KAJ0035211.1"/>
    <property type="molecule type" value="Genomic_DNA"/>
</dbReference>
<dbReference type="Proteomes" id="UP001163603">
    <property type="component" value="Chromosome 7"/>
</dbReference>